<gene>
    <name evidence="8" type="ORF">g.42604</name>
</gene>
<dbReference type="GO" id="GO:0016829">
    <property type="term" value="F:lyase activity"/>
    <property type="evidence" value="ECO:0007669"/>
    <property type="project" value="UniProtKB-KW"/>
</dbReference>
<dbReference type="HAMAP" id="MF_03040">
    <property type="entry name" value="USB1"/>
    <property type="match status" value="1"/>
</dbReference>
<evidence type="ECO:0000256" key="5">
    <source>
        <dbReference type="ARBA" id="ARBA00029300"/>
    </source>
</evidence>
<evidence type="ECO:0000256" key="7">
    <source>
        <dbReference type="SAM" id="MobiDB-lite"/>
    </source>
</evidence>
<evidence type="ECO:0000256" key="6">
    <source>
        <dbReference type="HAMAP-Rule" id="MF_03040"/>
    </source>
</evidence>
<dbReference type="GO" id="GO:0005634">
    <property type="term" value="C:nucleus"/>
    <property type="evidence" value="ECO:0007669"/>
    <property type="project" value="UniProtKB-SubCell"/>
</dbReference>
<dbReference type="EC" id="3.1.4.-" evidence="6"/>
<dbReference type="Gene3D" id="3.90.1140.10">
    <property type="entry name" value="Cyclic phosphodiesterase"/>
    <property type="match status" value="1"/>
</dbReference>
<dbReference type="PANTHER" id="PTHR13522">
    <property type="entry name" value="U6 SNRNA PHOSPHODIESTERASE 1"/>
    <property type="match status" value="1"/>
</dbReference>
<protein>
    <recommendedName>
        <fullName evidence="6">U6 snRNA phosphodiesterase</fullName>
        <ecNumber evidence="6">3.1.4.-</ecNumber>
    </recommendedName>
</protein>
<keyword evidence="3" id="KW-0456">Lyase</keyword>
<dbReference type="PANTHER" id="PTHR13522:SF3">
    <property type="entry name" value="U6 SNRNA PHOSPHODIESTERASE 1"/>
    <property type="match status" value="1"/>
</dbReference>
<comment type="subcellular location">
    <subcellularLocation>
        <location evidence="6">Nucleus</location>
    </subcellularLocation>
</comment>
<evidence type="ECO:0000256" key="2">
    <source>
        <dbReference type="ARBA" id="ARBA00022801"/>
    </source>
</evidence>
<evidence type="ECO:0000256" key="4">
    <source>
        <dbReference type="ARBA" id="ARBA00023242"/>
    </source>
</evidence>
<comment type="similarity">
    <text evidence="6">Belongs to the 2H phosphoesterase superfamily. USB1 family.</text>
</comment>
<comment type="catalytic activity">
    <reaction evidence="5">
        <text>a 3'-end uridylyl-uridine-RNA = a 3'-end 2',3'-cyclophospho-uridine-RNA + uridine</text>
        <dbReference type="Rhea" id="RHEA:46052"/>
        <dbReference type="Rhea" id="RHEA-COMP:17384"/>
        <dbReference type="Rhea" id="RHEA-COMP:17385"/>
        <dbReference type="ChEBI" id="CHEBI:16704"/>
        <dbReference type="ChEBI" id="CHEBI:85643"/>
        <dbReference type="ChEBI" id="CHEBI:85644"/>
    </reaction>
    <physiologicalReaction direction="left-to-right" evidence="5">
        <dbReference type="Rhea" id="RHEA:46053"/>
    </physiologicalReaction>
</comment>
<reference evidence="8" key="1">
    <citation type="submission" date="2015-11" db="EMBL/GenBank/DDBJ databases">
        <title>De novo transcriptome assembly of four potential Pierce s Disease insect vectors from Arizona vineyards.</title>
        <authorList>
            <person name="Tassone E.E."/>
        </authorList>
    </citation>
    <scope>NUCLEOTIDE SEQUENCE</scope>
</reference>
<proteinExistence type="inferred from homology"/>
<feature type="active site" description="Proton donor/acceptor" evidence="6">
    <location>
        <position position="138"/>
    </location>
</feature>
<evidence type="ECO:0000256" key="3">
    <source>
        <dbReference type="ARBA" id="ARBA00023239"/>
    </source>
</evidence>
<dbReference type="GO" id="GO:0034477">
    <property type="term" value="P:U6 snRNA 3'-end processing"/>
    <property type="evidence" value="ECO:0007669"/>
    <property type="project" value="UniProtKB-UniRule"/>
</dbReference>
<dbReference type="Pfam" id="PF09749">
    <property type="entry name" value="HVSL"/>
    <property type="match status" value="1"/>
</dbReference>
<sequence length="285" mass="31958">MDCTKGASGLALISSYSDDESDTEDDSKIDYITTLQTKSVEHYNNINSSKPNNSTNRLPLPSSIVQLYKNASDTNRVPEDNPEQHDGRIRSFPHQRGNWSTYVYIPYSEEEGFSTLLCRLKECAAHMGVAFKVVPEPHVSLTRTVVLLHHWIDNFITSVRSSLGHLPKFTVQLGAPAVYCNEERTRTFLGLRAVTGVTELCATTHALDECLAEFRLPPFYLDPSFHMSVLWVVGDLRATLEPLLPTLQAELETHAVEYPHELRLDVSQCLCKCGNKSFVFPLASL</sequence>
<keyword evidence="2 6" id="KW-0378">Hydrolase</keyword>
<dbReference type="AlphaFoldDB" id="A0A1B6INN0"/>
<feature type="active site" description="Proton donor/acceptor" evidence="6">
    <location>
        <position position="226"/>
    </location>
</feature>
<keyword evidence="1 6" id="KW-0540">Nuclease</keyword>
<organism evidence="8">
    <name type="scientific">Homalodisca liturata</name>
    <dbReference type="NCBI Taxonomy" id="320908"/>
    <lineage>
        <taxon>Eukaryota</taxon>
        <taxon>Metazoa</taxon>
        <taxon>Ecdysozoa</taxon>
        <taxon>Arthropoda</taxon>
        <taxon>Hexapoda</taxon>
        <taxon>Insecta</taxon>
        <taxon>Pterygota</taxon>
        <taxon>Neoptera</taxon>
        <taxon>Paraneoptera</taxon>
        <taxon>Hemiptera</taxon>
        <taxon>Auchenorrhyncha</taxon>
        <taxon>Membracoidea</taxon>
        <taxon>Cicadellidae</taxon>
        <taxon>Cicadellinae</taxon>
        <taxon>Proconiini</taxon>
        <taxon>Homalodisca</taxon>
    </lineage>
</organism>
<evidence type="ECO:0000256" key="1">
    <source>
        <dbReference type="ARBA" id="ARBA00022722"/>
    </source>
</evidence>
<feature type="region of interest" description="Disordered" evidence="7">
    <location>
        <begin position="72"/>
        <end position="91"/>
    </location>
</feature>
<dbReference type="InterPro" id="IPR027521">
    <property type="entry name" value="Usb1"/>
</dbReference>
<comment type="function">
    <text evidence="6">Phosphodiesterase responsible for the U6 snRNA 3' end processing. Acts as an exoribonuclease (RNase) responsible for trimming the poly(U) tract of the last nucleotides in the pre-U6 snRNA molecule, leading to the formation of mature U6 snRNA.</text>
</comment>
<dbReference type="GO" id="GO:1990838">
    <property type="term" value="F:poly(U)-specific exoribonuclease activity, producing 3' uridine cyclic phosphate ends"/>
    <property type="evidence" value="ECO:0007669"/>
    <property type="project" value="UniProtKB-UniRule"/>
</dbReference>
<accession>A0A1B6INN0</accession>
<name>A0A1B6INN0_9HEMI</name>
<feature type="compositionally biased region" description="Basic and acidic residues" evidence="7">
    <location>
        <begin position="76"/>
        <end position="89"/>
    </location>
</feature>
<evidence type="ECO:0000313" key="8">
    <source>
        <dbReference type="EMBL" id="JAS88507.1"/>
    </source>
</evidence>
<keyword evidence="4 6" id="KW-0539">Nucleus</keyword>
<dbReference type="EMBL" id="GECU01019199">
    <property type="protein sequence ID" value="JAS88507.1"/>
    <property type="molecule type" value="Transcribed_RNA"/>
</dbReference>